<evidence type="ECO:0000313" key="3">
    <source>
        <dbReference type="Proteomes" id="UP000238762"/>
    </source>
</evidence>
<keyword evidence="1" id="KW-0812">Transmembrane</keyword>
<dbReference type="RefSeq" id="WP_106287837.1">
    <property type="nucleotide sequence ID" value="NZ_CAWNTC010000240.1"/>
</dbReference>
<evidence type="ECO:0000256" key="1">
    <source>
        <dbReference type="SAM" id="Phobius"/>
    </source>
</evidence>
<evidence type="ECO:0000313" key="2">
    <source>
        <dbReference type="EMBL" id="PSB03854.1"/>
    </source>
</evidence>
<proteinExistence type="predicted"/>
<keyword evidence="3" id="KW-1185">Reference proteome</keyword>
<dbReference type="AlphaFoldDB" id="A0A2T1C6J6"/>
<reference evidence="2 3" key="1">
    <citation type="submission" date="2018-02" db="EMBL/GenBank/DDBJ databases">
        <authorList>
            <person name="Cohen D.B."/>
            <person name="Kent A.D."/>
        </authorList>
    </citation>
    <scope>NUCLEOTIDE SEQUENCE [LARGE SCALE GENOMIC DNA]</scope>
    <source>
        <strain evidence="2 3">CCAP 1448/3</strain>
    </source>
</reference>
<comment type="caution">
    <text evidence="2">The sequence shown here is derived from an EMBL/GenBank/DDBJ whole genome shotgun (WGS) entry which is preliminary data.</text>
</comment>
<dbReference type="EMBL" id="PVWJ01000023">
    <property type="protein sequence ID" value="PSB03854.1"/>
    <property type="molecule type" value="Genomic_DNA"/>
</dbReference>
<keyword evidence="1" id="KW-0472">Membrane</keyword>
<feature type="transmembrane region" description="Helical" evidence="1">
    <location>
        <begin position="12"/>
        <end position="37"/>
    </location>
</feature>
<organism evidence="2 3">
    <name type="scientific">Merismopedia glauca CCAP 1448/3</name>
    <dbReference type="NCBI Taxonomy" id="1296344"/>
    <lineage>
        <taxon>Bacteria</taxon>
        <taxon>Bacillati</taxon>
        <taxon>Cyanobacteriota</taxon>
        <taxon>Cyanophyceae</taxon>
        <taxon>Synechococcales</taxon>
        <taxon>Merismopediaceae</taxon>
        <taxon>Merismopedia</taxon>
    </lineage>
</organism>
<sequence length="85" mass="9156">MQLKNAEGDRSILTKTVIQFFVGATVGLILPLILLSYTWQSGLGFTAVHIIVSIGFVGLCGTLSAILGHKFLDKLGELMNLLPQI</sequence>
<accession>A0A2T1C6J6</accession>
<name>A0A2T1C6J6_9CYAN</name>
<feature type="transmembrane region" description="Helical" evidence="1">
    <location>
        <begin position="43"/>
        <end position="67"/>
    </location>
</feature>
<protein>
    <submittedName>
        <fullName evidence="2">Uncharacterized protein</fullName>
    </submittedName>
</protein>
<dbReference type="Proteomes" id="UP000238762">
    <property type="component" value="Unassembled WGS sequence"/>
</dbReference>
<keyword evidence="1" id="KW-1133">Transmembrane helix</keyword>
<gene>
    <name evidence="2" type="ORF">C7B64_06470</name>
</gene>
<reference evidence="2 3" key="2">
    <citation type="submission" date="2018-03" db="EMBL/GenBank/DDBJ databases">
        <title>The ancient ancestry and fast evolution of plastids.</title>
        <authorList>
            <person name="Moore K.R."/>
            <person name="Magnabosco C."/>
            <person name="Momper L."/>
            <person name="Gold D.A."/>
            <person name="Bosak T."/>
            <person name="Fournier G.P."/>
        </authorList>
    </citation>
    <scope>NUCLEOTIDE SEQUENCE [LARGE SCALE GENOMIC DNA]</scope>
    <source>
        <strain evidence="2 3">CCAP 1448/3</strain>
    </source>
</reference>